<protein>
    <submittedName>
        <fullName evidence="1">Uncharacterized protein</fullName>
    </submittedName>
</protein>
<dbReference type="EMBL" id="JAGFNK010000324">
    <property type="protein sequence ID" value="KAI9452865.1"/>
    <property type="molecule type" value="Genomic_DNA"/>
</dbReference>
<accession>A0ACC0TXN4</accession>
<keyword evidence="2" id="KW-1185">Reference proteome</keyword>
<evidence type="ECO:0000313" key="1">
    <source>
        <dbReference type="EMBL" id="KAI9452865.1"/>
    </source>
</evidence>
<dbReference type="Proteomes" id="UP001207468">
    <property type="component" value="Unassembled WGS sequence"/>
</dbReference>
<comment type="caution">
    <text evidence="1">The sequence shown here is derived from an EMBL/GenBank/DDBJ whole genome shotgun (WGS) entry which is preliminary data.</text>
</comment>
<organism evidence="1 2">
    <name type="scientific">Russula earlei</name>
    <dbReference type="NCBI Taxonomy" id="71964"/>
    <lineage>
        <taxon>Eukaryota</taxon>
        <taxon>Fungi</taxon>
        <taxon>Dikarya</taxon>
        <taxon>Basidiomycota</taxon>
        <taxon>Agaricomycotina</taxon>
        <taxon>Agaricomycetes</taxon>
        <taxon>Russulales</taxon>
        <taxon>Russulaceae</taxon>
        <taxon>Russula</taxon>
    </lineage>
</organism>
<evidence type="ECO:0000313" key="2">
    <source>
        <dbReference type="Proteomes" id="UP001207468"/>
    </source>
</evidence>
<sequence length="330" mass="34989">MAAAVLSSCAKTTGYDITGETDVKFFMNNASSGNAPQNAIVYTAVNIPNGTGSGLLNLSSTLPAAVQFPILASKPVGQDVTISAALDTTMVATYNAAHNTNYKVFPAGILSTDALVAHIAKGNTISTDSVTIAVNTANLLLLTDTTYMAPIKLTTIKDASAGNITGNATTQVTYVVVKVEQRRIKYLATTADVIGTLLTPRTAWAATFTPAVTTTGSIFDGSLTTYSRWAASPGQLDVDMQAAKNVTGIRLYTATSATYVPAAVDVYLSNDGITYDHIGAPLKANITYSTYDYILFYKPITARYIRLILSYSTSTNTQNLRVTEFDVYAN</sequence>
<reference evidence="1" key="1">
    <citation type="submission" date="2021-03" db="EMBL/GenBank/DDBJ databases">
        <title>Evolutionary priming and transition to the ectomycorrhizal habit in an iconic lineage of mushroom-forming fungi: is preadaptation a requirement?</title>
        <authorList>
            <consortium name="DOE Joint Genome Institute"/>
            <person name="Looney B.P."/>
            <person name="Miyauchi S."/>
            <person name="Morin E."/>
            <person name="Drula E."/>
            <person name="Courty P.E."/>
            <person name="Chicoki N."/>
            <person name="Fauchery L."/>
            <person name="Kohler A."/>
            <person name="Kuo A."/>
            <person name="LaButti K."/>
            <person name="Pangilinan J."/>
            <person name="Lipzen A."/>
            <person name="Riley R."/>
            <person name="Andreopoulos W."/>
            <person name="He G."/>
            <person name="Johnson J."/>
            <person name="Barry K.W."/>
            <person name="Grigoriev I.V."/>
            <person name="Nagy L."/>
            <person name="Hibbett D."/>
            <person name="Henrissat B."/>
            <person name="Matheny P.B."/>
            <person name="Labbe J."/>
            <person name="Martin A.F."/>
        </authorList>
    </citation>
    <scope>NUCLEOTIDE SEQUENCE</scope>
    <source>
        <strain evidence="1">BPL698</strain>
    </source>
</reference>
<gene>
    <name evidence="1" type="ORF">F5148DRAFT_1289432</name>
</gene>
<name>A0ACC0TXN4_9AGAM</name>
<proteinExistence type="predicted"/>